<keyword evidence="3" id="KW-1185">Reference proteome</keyword>
<accession>A0A917FMB1</accession>
<gene>
    <name evidence="2" type="ORF">GCM10010916_03580</name>
</gene>
<dbReference type="InterPro" id="IPR011583">
    <property type="entry name" value="Chitinase_II/V-like_cat"/>
</dbReference>
<dbReference type="GO" id="GO:0008061">
    <property type="term" value="F:chitin binding"/>
    <property type="evidence" value="ECO:0007669"/>
    <property type="project" value="InterPro"/>
</dbReference>
<sequence length="616" mass="69886">MSAAAAVNDARMTKFRVYQNDKALREFATQQQAVNYAKQFAYSHVEKIAGRIWVWDNFPKYKLYQNGMSRSAWEFQSYEEAVRKAKTLKNVHIRDVEKPGWVYSNHTNYQLYQGDKTTPQWGFAALEEAKKEAKRWKNVHVMDTASNQWVWDNLTVSQKKSQRASDPVYEIFIDNISTGDKYSFLYDAITAASEKANSEVVNTHSSQIVHSNIPPYRILQNGREIKAFFGLEQAVHYAKGFANAEIVRDNNVWWTNKPYYQVKQGDKVLRSVHSRSSAVTLASKYANSSVMNSDGRVLWNNGKKLLYLGWNGSSRTSTIMNQLANTQGLDIDSPTWFELADAEGTLTDTSDPALAQTLRNLGIQLVPLVHNQFDPKLTSAFLRNNKAQAAFIKQLVSRLTALRANGINLDFESIAGADRDLYTSFVRKLTAAAHKEGLSVSIDLPRGSLAWNHLTAYDHEKLAGIVDYIIIMAYDQHWTGSISPGSVAGLKWTEEGVQEFLSYGIPRSKLMLGVPFYVREWKLDASGKLVGNRTLLMKDIPALLASEQVTSSFDPEFGQTKYTYRKDGYTYLFWAETATTVKARIDITKKYDLAGIAAWRLGYEQSDIWTMMLREK</sequence>
<dbReference type="InterPro" id="IPR029070">
    <property type="entry name" value="Chitinase_insertion_sf"/>
</dbReference>
<feature type="domain" description="GH18" evidence="1">
    <location>
        <begin position="302"/>
        <end position="616"/>
    </location>
</feature>
<dbReference type="GO" id="GO:0005975">
    <property type="term" value="P:carbohydrate metabolic process"/>
    <property type="evidence" value="ECO:0007669"/>
    <property type="project" value="InterPro"/>
</dbReference>
<dbReference type="SMART" id="SM00636">
    <property type="entry name" value="Glyco_18"/>
    <property type="match status" value="1"/>
</dbReference>
<dbReference type="Pfam" id="PF00704">
    <property type="entry name" value="Glyco_hydro_18"/>
    <property type="match status" value="1"/>
</dbReference>
<dbReference type="Gene3D" id="3.10.50.10">
    <property type="match status" value="1"/>
</dbReference>
<dbReference type="Gene3D" id="3.20.20.80">
    <property type="entry name" value="Glycosidases"/>
    <property type="match status" value="1"/>
</dbReference>
<name>A0A917FMB1_9BACL</name>
<dbReference type="InterPro" id="IPR017853">
    <property type="entry name" value="GH"/>
</dbReference>
<dbReference type="PANTHER" id="PTHR46066">
    <property type="entry name" value="CHITINASE DOMAIN-CONTAINING PROTEIN 1 FAMILY MEMBER"/>
    <property type="match status" value="1"/>
</dbReference>
<evidence type="ECO:0000259" key="1">
    <source>
        <dbReference type="PROSITE" id="PS51910"/>
    </source>
</evidence>
<comment type="caution">
    <text evidence="2">The sequence shown here is derived from an EMBL/GenBank/DDBJ whole genome shotgun (WGS) entry which is preliminary data.</text>
</comment>
<organism evidence="2 3">
    <name type="scientific">Paenibacillus abyssi</name>
    <dbReference type="NCBI Taxonomy" id="1340531"/>
    <lineage>
        <taxon>Bacteria</taxon>
        <taxon>Bacillati</taxon>
        <taxon>Bacillota</taxon>
        <taxon>Bacilli</taxon>
        <taxon>Bacillales</taxon>
        <taxon>Paenibacillaceae</taxon>
        <taxon>Paenibacillus</taxon>
    </lineage>
</organism>
<protein>
    <recommendedName>
        <fullName evidence="1">GH18 domain-containing protein</fullName>
    </recommendedName>
</protein>
<dbReference type="PANTHER" id="PTHR46066:SF2">
    <property type="entry name" value="CHITINASE DOMAIN-CONTAINING PROTEIN 1"/>
    <property type="match status" value="1"/>
</dbReference>
<reference evidence="2" key="2">
    <citation type="submission" date="2020-09" db="EMBL/GenBank/DDBJ databases">
        <authorList>
            <person name="Sun Q."/>
            <person name="Zhou Y."/>
        </authorList>
    </citation>
    <scope>NUCLEOTIDE SEQUENCE</scope>
    <source>
        <strain evidence="2">CGMCC 1.12987</strain>
    </source>
</reference>
<proteinExistence type="predicted"/>
<dbReference type="AlphaFoldDB" id="A0A917FMB1"/>
<dbReference type="EMBL" id="BMGR01000001">
    <property type="protein sequence ID" value="GGF89534.1"/>
    <property type="molecule type" value="Genomic_DNA"/>
</dbReference>
<evidence type="ECO:0000313" key="3">
    <source>
        <dbReference type="Proteomes" id="UP000644756"/>
    </source>
</evidence>
<dbReference type="PROSITE" id="PS51910">
    <property type="entry name" value="GH18_2"/>
    <property type="match status" value="1"/>
</dbReference>
<dbReference type="SUPFAM" id="SSF51445">
    <property type="entry name" value="(Trans)glycosidases"/>
    <property type="match status" value="1"/>
</dbReference>
<evidence type="ECO:0000313" key="2">
    <source>
        <dbReference type="EMBL" id="GGF89534.1"/>
    </source>
</evidence>
<dbReference type="Proteomes" id="UP000644756">
    <property type="component" value="Unassembled WGS sequence"/>
</dbReference>
<dbReference type="InterPro" id="IPR001223">
    <property type="entry name" value="Glyco_hydro18_cat"/>
</dbReference>
<reference evidence="2" key="1">
    <citation type="journal article" date="2014" name="Int. J. Syst. Evol. Microbiol.">
        <title>Complete genome sequence of Corynebacterium casei LMG S-19264T (=DSM 44701T), isolated from a smear-ripened cheese.</title>
        <authorList>
            <consortium name="US DOE Joint Genome Institute (JGI-PGF)"/>
            <person name="Walter F."/>
            <person name="Albersmeier A."/>
            <person name="Kalinowski J."/>
            <person name="Ruckert C."/>
        </authorList>
    </citation>
    <scope>NUCLEOTIDE SEQUENCE</scope>
    <source>
        <strain evidence="2">CGMCC 1.12987</strain>
    </source>
</reference>